<feature type="coiled-coil region" evidence="1">
    <location>
        <begin position="167"/>
        <end position="194"/>
    </location>
</feature>
<keyword evidence="1" id="KW-0175">Coiled coil</keyword>
<proteinExistence type="predicted"/>
<reference evidence="2" key="1">
    <citation type="submission" date="2018-11" db="EMBL/GenBank/DDBJ databases">
        <title>A distinct lineage of giant viruses engineers rhodopsin photosystems in predatory marine eukaryotes.</title>
        <authorList>
            <person name="Needham D.M."/>
            <person name="Yoshizawa S."/>
            <person name="Hosaka T."/>
            <person name="Poirier C."/>
            <person name="Choi C.-J."/>
            <person name="Hehenberger E."/>
            <person name="Irwin N.A.T."/>
            <person name="Wilken S."/>
            <person name="Yung C.-M."/>
            <person name="Bachy C."/>
            <person name="Kurihara R."/>
            <person name="Nakajima Y."/>
            <person name="Kojima K."/>
            <person name="Kimura-Someya T."/>
            <person name="Leonard G."/>
            <person name="Malmstrom R.R."/>
            <person name="Mende D."/>
            <person name="Olson D.K."/>
            <person name="Sudo Y."/>
            <person name="Sudek S."/>
            <person name="Richards T.A."/>
            <person name="DeLong E.F."/>
            <person name="Keeling P.J."/>
            <person name="Santoro A.E."/>
            <person name="Shirouzu M."/>
            <person name="Iwasaki W."/>
            <person name="Worden A.Z."/>
        </authorList>
    </citation>
    <scope>NUCLEOTIDE SEQUENCE</scope>
</reference>
<evidence type="ECO:0000256" key="1">
    <source>
        <dbReference type="SAM" id="Coils"/>
    </source>
</evidence>
<protein>
    <submittedName>
        <fullName evidence="2">Uncharacterized protein</fullName>
    </submittedName>
</protein>
<sequence>MKENNFCNRCHIIKKKLLECSRCSEKTCHNCLIEIYPSRKNEILELNSKNKNNYLTDLCYFNCNNNLKYCNDCGEKLNTIRRCKGCYISLCYECKKNKSEKNLSNYYFTRNEKFEITNYCTVSCYIIHSRVNRDNVSNCYKCLTLFINPYQYKNCISCRFKDIVEKNIEKNKKRKILQNQVKELLDKKEIDKDNFNNYCQKKIQKYIEKFNKINSNKVTLDQWLKEEDIGNHSCFNIWDYSIEKYINN</sequence>
<accession>A0A5B8HY27</accession>
<dbReference type="EMBL" id="MK250087">
    <property type="protein sequence ID" value="QDY52120.1"/>
    <property type="molecule type" value="Genomic_DNA"/>
</dbReference>
<gene>
    <name evidence="2" type="ORF">3_99</name>
</gene>
<evidence type="ECO:0000313" key="2">
    <source>
        <dbReference type="EMBL" id="QDY52120.1"/>
    </source>
</evidence>
<name>A0A5B8HY27_9VIRU</name>
<organism evidence="2">
    <name type="scientific">Mimiviridae sp. ChoanoV1</name>
    <dbReference type="NCBI Taxonomy" id="2596887"/>
    <lineage>
        <taxon>Viruses</taxon>
        <taxon>Varidnaviria</taxon>
        <taxon>Bamfordvirae</taxon>
        <taxon>Nucleocytoviricota</taxon>
        <taxon>Megaviricetes</taxon>
        <taxon>Imitervirales</taxon>
        <taxon>Schizomimiviridae</taxon>
    </lineage>
</organism>